<organism evidence="14">
    <name type="scientific">Guillardia theta</name>
    <name type="common">Cryptophyte</name>
    <name type="synonym">Cryptomonas phi</name>
    <dbReference type="NCBI Taxonomy" id="55529"/>
    <lineage>
        <taxon>Eukaryota</taxon>
        <taxon>Cryptophyceae</taxon>
        <taxon>Pyrenomonadales</taxon>
        <taxon>Geminigeraceae</taxon>
        <taxon>Guillardia</taxon>
    </lineage>
</organism>
<keyword evidence="10" id="KW-0175">Coiled coil</keyword>
<evidence type="ECO:0000256" key="4">
    <source>
        <dbReference type="ARBA" id="ARBA00022618"/>
    </source>
</evidence>
<dbReference type="InterPro" id="IPR001715">
    <property type="entry name" value="CH_dom"/>
</dbReference>
<evidence type="ECO:0000256" key="9">
    <source>
        <dbReference type="PROSITE-ProRule" id="PRU00576"/>
    </source>
</evidence>
<keyword evidence="8" id="KW-0131">Cell cycle</keyword>
<dbReference type="PROSITE" id="PS50021">
    <property type="entry name" value="CH"/>
    <property type="match status" value="1"/>
</dbReference>
<keyword evidence="7" id="KW-0206">Cytoskeleton</keyword>
<dbReference type="InterPro" id="IPR027328">
    <property type="entry name" value="MAPRE"/>
</dbReference>
<dbReference type="PANTHER" id="PTHR10623">
    <property type="entry name" value="MICROTUBULE-ASSOCIATED PROTEIN RP/EB FAMILY MEMBER"/>
    <property type="match status" value="1"/>
</dbReference>
<evidence type="ECO:0000256" key="3">
    <source>
        <dbReference type="ARBA" id="ARBA00022490"/>
    </source>
</evidence>
<dbReference type="GO" id="GO:0008017">
    <property type="term" value="F:microtubule binding"/>
    <property type="evidence" value="ECO:0007669"/>
    <property type="project" value="InterPro"/>
</dbReference>
<evidence type="ECO:0000256" key="11">
    <source>
        <dbReference type="SAM" id="MobiDB-lite"/>
    </source>
</evidence>
<accession>A0A7S4NX99</accession>
<reference evidence="14" key="1">
    <citation type="submission" date="2021-01" db="EMBL/GenBank/DDBJ databases">
        <authorList>
            <person name="Corre E."/>
            <person name="Pelletier E."/>
            <person name="Niang G."/>
            <person name="Scheremetjew M."/>
            <person name="Finn R."/>
            <person name="Kale V."/>
            <person name="Holt S."/>
            <person name="Cochrane G."/>
            <person name="Meng A."/>
            <person name="Brown T."/>
            <person name="Cohen L."/>
        </authorList>
    </citation>
    <scope>NUCLEOTIDE SEQUENCE</scope>
    <source>
        <strain evidence="14">CCMP 2712</strain>
    </source>
</reference>
<evidence type="ECO:0000256" key="1">
    <source>
        <dbReference type="ARBA" id="ARBA00004245"/>
    </source>
</evidence>
<comment type="subcellular location">
    <subcellularLocation>
        <location evidence="1">Cytoplasm</location>
        <location evidence="1">Cytoskeleton</location>
    </subcellularLocation>
</comment>
<keyword evidence="5 9" id="KW-0493">Microtubule</keyword>
<evidence type="ECO:0000256" key="5">
    <source>
        <dbReference type="ARBA" id="ARBA00022701"/>
    </source>
</evidence>
<feature type="domain" description="EB1 C-terminal" evidence="13">
    <location>
        <begin position="223"/>
        <end position="296"/>
    </location>
</feature>
<sequence length="349" mass="39606">MLHVQAGQGDMSQKESFGIHDAAYRVGRSELLAWLNELLQISYTKVEQCANGAAYCQIMDAIYPGEVPMKRVIFDAKLEHDCVKNYKVLQAIFEKRNISKHVEVEKLIKAKPLDNLEMLQWCKRFFDLNYAGNEYNPIERRQGKASPAGKVASSAAPKVMEKKSSPVMKKPPLTVNTKDQSPSTPMRQKPIRPASAGLQRSPVPDASSRMANMTADFSHLEEQLHASQTTNSRLKEELQEMQLSVDTLEKERDFYFHKLREIEVLCLQCEEGAESKDTIVSKTLAILYAKENETPPTDFLDEPADVNAEGLSEDARHAQQDEGDEGAGEQEQVREEEEYRQEEEHEKME</sequence>
<feature type="region of interest" description="Disordered" evidence="11">
    <location>
        <begin position="294"/>
        <end position="349"/>
    </location>
</feature>
<dbReference type="Pfam" id="PF03271">
    <property type="entry name" value="EB1"/>
    <property type="match status" value="1"/>
</dbReference>
<dbReference type="InterPro" id="IPR036872">
    <property type="entry name" value="CH_dom_sf"/>
</dbReference>
<protein>
    <submittedName>
        <fullName evidence="14">Uncharacterized protein</fullName>
    </submittedName>
</protein>
<dbReference type="EMBL" id="HBKN01029002">
    <property type="protein sequence ID" value="CAE2312976.1"/>
    <property type="molecule type" value="Transcribed_RNA"/>
</dbReference>
<dbReference type="AlphaFoldDB" id="A0A7S4NX99"/>
<evidence type="ECO:0000256" key="10">
    <source>
        <dbReference type="SAM" id="Coils"/>
    </source>
</evidence>
<evidence type="ECO:0000259" key="12">
    <source>
        <dbReference type="PROSITE" id="PS50021"/>
    </source>
</evidence>
<evidence type="ECO:0000256" key="7">
    <source>
        <dbReference type="ARBA" id="ARBA00023212"/>
    </source>
</evidence>
<feature type="compositionally biased region" description="Polar residues" evidence="11">
    <location>
        <begin position="174"/>
        <end position="186"/>
    </location>
</feature>
<dbReference type="Pfam" id="PF00307">
    <property type="entry name" value="CH"/>
    <property type="match status" value="1"/>
</dbReference>
<gene>
    <name evidence="14" type="ORF">GTHE00462_LOCUS22491</name>
</gene>
<dbReference type="FunFam" id="1.10.418.10:FF:000028">
    <property type="entry name" value="RP/EB family microtubule-associated protein"/>
    <property type="match status" value="1"/>
</dbReference>
<dbReference type="SUPFAM" id="SSF140612">
    <property type="entry name" value="EB1 dimerisation domain-like"/>
    <property type="match status" value="1"/>
</dbReference>
<evidence type="ECO:0000256" key="6">
    <source>
        <dbReference type="ARBA" id="ARBA00022776"/>
    </source>
</evidence>
<dbReference type="InterPro" id="IPR036133">
    <property type="entry name" value="EB1_C_sf"/>
</dbReference>
<dbReference type="PROSITE" id="PS51230">
    <property type="entry name" value="EB1_C"/>
    <property type="match status" value="1"/>
</dbReference>
<keyword evidence="6" id="KW-0498">Mitosis</keyword>
<proteinExistence type="inferred from homology"/>
<name>A0A7S4NX99_GUITH</name>
<dbReference type="GO" id="GO:0005874">
    <property type="term" value="C:microtubule"/>
    <property type="evidence" value="ECO:0007669"/>
    <property type="project" value="UniProtKB-KW"/>
</dbReference>
<evidence type="ECO:0000256" key="2">
    <source>
        <dbReference type="ARBA" id="ARBA00010729"/>
    </source>
</evidence>
<evidence type="ECO:0000313" key="14">
    <source>
        <dbReference type="EMBL" id="CAE2312976.1"/>
    </source>
</evidence>
<evidence type="ECO:0000256" key="8">
    <source>
        <dbReference type="ARBA" id="ARBA00023306"/>
    </source>
</evidence>
<dbReference type="InterPro" id="IPR004953">
    <property type="entry name" value="EB1_C"/>
</dbReference>
<dbReference type="Gene3D" id="1.20.5.1430">
    <property type="match status" value="1"/>
</dbReference>
<dbReference type="GO" id="GO:0051301">
    <property type="term" value="P:cell division"/>
    <property type="evidence" value="ECO:0007669"/>
    <property type="project" value="UniProtKB-KW"/>
</dbReference>
<keyword evidence="3" id="KW-0963">Cytoplasm</keyword>
<feature type="compositionally biased region" description="Acidic residues" evidence="11">
    <location>
        <begin position="321"/>
        <end position="341"/>
    </location>
</feature>
<dbReference type="SUPFAM" id="SSF47576">
    <property type="entry name" value="Calponin-homology domain, CH-domain"/>
    <property type="match status" value="1"/>
</dbReference>
<keyword evidence="4" id="KW-0132">Cell division</keyword>
<feature type="coiled-coil region" evidence="10">
    <location>
        <begin position="217"/>
        <end position="251"/>
    </location>
</feature>
<feature type="region of interest" description="Disordered" evidence="11">
    <location>
        <begin position="140"/>
        <end position="208"/>
    </location>
</feature>
<comment type="similarity">
    <text evidence="2">Belongs to the MAPRE family.</text>
</comment>
<feature type="domain" description="Calponin-homology (CH)" evidence="12">
    <location>
        <begin position="25"/>
        <end position="127"/>
    </location>
</feature>
<dbReference type="Gene3D" id="1.10.418.10">
    <property type="entry name" value="Calponin-like domain"/>
    <property type="match status" value="1"/>
</dbReference>
<evidence type="ECO:0000259" key="13">
    <source>
        <dbReference type="PROSITE" id="PS51230"/>
    </source>
</evidence>